<name>A0A923RQ81_9FIRM</name>
<feature type="transmembrane region" description="Helical" evidence="10">
    <location>
        <begin position="384"/>
        <end position="406"/>
    </location>
</feature>
<dbReference type="Pfam" id="PF01554">
    <property type="entry name" value="MatE"/>
    <property type="match status" value="2"/>
</dbReference>
<protein>
    <recommendedName>
        <fullName evidence="3">Multidrug export protein MepA</fullName>
    </recommendedName>
</protein>
<comment type="similarity">
    <text evidence="2">Belongs to the multi antimicrobial extrusion (MATE) (TC 2.A.66.1) family. MepA subfamily.</text>
</comment>
<dbReference type="PANTHER" id="PTHR43823">
    <property type="entry name" value="SPORULATION PROTEIN YKVU"/>
    <property type="match status" value="1"/>
</dbReference>
<feature type="transmembrane region" description="Helical" evidence="10">
    <location>
        <begin position="269"/>
        <end position="289"/>
    </location>
</feature>
<feature type="transmembrane region" description="Helical" evidence="10">
    <location>
        <begin position="412"/>
        <end position="433"/>
    </location>
</feature>
<dbReference type="Proteomes" id="UP000652477">
    <property type="component" value="Unassembled WGS sequence"/>
</dbReference>
<organism evidence="11 12">
    <name type="scientific">Mediterraneibacter hominis</name>
    <dbReference type="NCBI Taxonomy" id="2763054"/>
    <lineage>
        <taxon>Bacteria</taxon>
        <taxon>Bacillati</taxon>
        <taxon>Bacillota</taxon>
        <taxon>Clostridia</taxon>
        <taxon>Lachnospirales</taxon>
        <taxon>Lachnospiraceae</taxon>
        <taxon>Mediterraneibacter</taxon>
    </lineage>
</organism>
<feature type="transmembrane region" description="Helical" evidence="10">
    <location>
        <begin position="193"/>
        <end position="214"/>
    </location>
</feature>
<feature type="transmembrane region" description="Helical" evidence="10">
    <location>
        <begin position="321"/>
        <end position="343"/>
    </location>
</feature>
<dbReference type="GO" id="GO:0005886">
    <property type="term" value="C:plasma membrane"/>
    <property type="evidence" value="ECO:0007669"/>
    <property type="project" value="UniProtKB-SubCell"/>
</dbReference>
<dbReference type="InterPro" id="IPR048279">
    <property type="entry name" value="MdtK-like"/>
</dbReference>
<evidence type="ECO:0000256" key="7">
    <source>
        <dbReference type="ARBA" id="ARBA00022989"/>
    </source>
</evidence>
<keyword evidence="8 10" id="KW-0472">Membrane</keyword>
<feature type="transmembrane region" description="Helical" evidence="10">
    <location>
        <begin position="168"/>
        <end position="187"/>
    </location>
</feature>
<gene>
    <name evidence="11" type="ORF">H8S37_10235</name>
</gene>
<comment type="subcellular location">
    <subcellularLocation>
        <location evidence="1">Cell membrane</location>
        <topology evidence="1">Multi-pass membrane protein</topology>
    </subcellularLocation>
</comment>
<evidence type="ECO:0000256" key="8">
    <source>
        <dbReference type="ARBA" id="ARBA00023136"/>
    </source>
</evidence>
<dbReference type="GO" id="GO:0042910">
    <property type="term" value="F:xenobiotic transmembrane transporter activity"/>
    <property type="evidence" value="ECO:0007669"/>
    <property type="project" value="InterPro"/>
</dbReference>
<evidence type="ECO:0000256" key="3">
    <source>
        <dbReference type="ARBA" id="ARBA00022106"/>
    </source>
</evidence>
<accession>A0A923RQ81</accession>
<feature type="transmembrane region" description="Helical" evidence="10">
    <location>
        <begin position="135"/>
        <end position="156"/>
    </location>
</feature>
<evidence type="ECO:0000256" key="6">
    <source>
        <dbReference type="ARBA" id="ARBA00022692"/>
    </source>
</evidence>
<proteinExistence type="inferred from homology"/>
<keyword evidence="6 10" id="KW-0812">Transmembrane</keyword>
<feature type="transmembrane region" description="Helical" evidence="10">
    <location>
        <begin position="235"/>
        <end position="257"/>
    </location>
</feature>
<evidence type="ECO:0000256" key="2">
    <source>
        <dbReference type="ARBA" id="ARBA00008417"/>
    </source>
</evidence>
<dbReference type="InterPro" id="IPR045070">
    <property type="entry name" value="MATE_MepA-like"/>
</dbReference>
<comment type="caution">
    <text evidence="11">The sequence shown here is derived from an EMBL/GenBank/DDBJ whole genome shotgun (WGS) entry which is preliminary data.</text>
</comment>
<evidence type="ECO:0000256" key="10">
    <source>
        <dbReference type="SAM" id="Phobius"/>
    </source>
</evidence>
<evidence type="ECO:0000256" key="1">
    <source>
        <dbReference type="ARBA" id="ARBA00004651"/>
    </source>
</evidence>
<sequence length="443" mass="48356">MNTNDFVTKPVRQVFLHYLFPAICGTMVTSIYVLADTIIIGQRLGAIGLAALNIALPVYNIFFGLGLLCGVGGSVLMSIARGKGRKAEGDAFFSTALIFTFILWIISLVFCVLFMEDIAWLLGATEETFAYIMDYIPYIIWGMGVFFFSSFLQTFVRNDGAPKLSMNAVITGGITNIILDYLFVFPLDMGMKGAALATVIGSSLTVLILCTHFFSSKNQLAFSLKAFSPIFLGKIFANGFTSFVIEIASGFTIFIFNQQLLHYLGNTGVSVYGIISNTAIVVTCLYKGVEQAAQPILSSNHGAGLTERILKIQSLSIRTSLIVCMLPLIPGLLVPNLFTYIFLDPTTEILSLAAPAVRIYFTGFLFLGVNMVFICYFQSVAKAIHSLALCLLRGCILVVAFVYLLPLLFGSAGIWLAFPVAEFLTMLVGILLYRKDISGLVHP</sequence>
<keyword evidence="12" id="KW-1185">Reference proteome</keyword>
<keyword evidence="9" id="KW-0046">Antibiotic resistance</keyword>
<evidence type="ECO:0000313" key="11">
    <source>
        <dbReference type="EMBL" id="MBC5689294.1"/>
    </source>
</evidence>
<dbReference type="RefSeq" id="WP_186875968.1">
    <property type="nucleotide sequence ID" value="NZ_JACOPF010000002.1"/>
</dbReference>
<evidence type="ECO:0000256" key="4">
    <source>
        <dbReference type="ARBA" id="ARBA00022448"/>
    </source>
</evidence>
<feature type="transmembrane region" description="Helical" evidence="10">
    <location>
        <begin position="355"/>
        <end position="377"/>
    </location>
</feature>
<dbReference type="GO" id="GO:0046677">
    <property type="term" value="P:response to antibiotic"/>
    <property type="evidence" value="ECO:0007669"/>
    <property type="project" value="UniProtKB-KW"/>
</dbReference>
<dbReference type="AlphaFoldDB" id="A0A923RQ81"/>
<dbReference type="CDD" id="cd13143">
    <property type="entry name" value="MATE_MepA_like"/>
    <property type="match status" value="1"/>
</dbReference>
<dbReference type="GO" id="GO:0015297">
    <property type="term" value="F:antiporter activity"/>
    <property type="evidence" value="ECO:0007669"/>
    <property type="project" value="InterPro"/>
</dbReference>
<feature type="transmembrane region" description="Helical" evidence="10">
    <location>
        <begin position="54"/>
        <end position="79"/>
    </location>
</feature>
<dbReference type="PANTHER" id="PTHR43823:SF4">
    <property type="entry name" value="SPORULATION PROTEIN YKVU"/>
    <property type="match status" value="1"/>
</dbReference>
<dbReference type="InterPro" id="IPR051327">
    <property type="entry name" value="MATE_MepA_subfamily"/>
</dbReference>
<keyword evidence="7 10" id="KW-1133">Transmembrane helix</keyword>
<dbReference type="InterPro" id="IPR002528">
    <property type="entry name" value="MATE_fam"/>
</dbReference>
<evidence type="ECO:0000313" key="12">
    <source>
        <dbReference type="Proteomes" id="UP000652477"/>
    </source>
</evidence>
<dbReference type="PIRSF" id="PIRSF006603">
    <property type="entry name" value="DinF"/>
    <property type="match status" value="1"/>
</dbReference>
<keyword evidence="5" id="KW-1003">Cell membrane</keyword>
<evidence type="ECO:0000256" key="9">
    <source>
        <dbReference type="ARBA" id="ARBA00023251"/>
    </source>
</evidence>
<keyword evidence="4" id="KW-0813">Transport</keyword>
<evidence type="ECO:0000256" key="5">
    <source>
        <dbReference type="ARBA" id="ARBA00022475"/>
    </source>
</evidence>
<reference evidence="11" key="1">
    <citation type="submission" date="2020-08" db="EMBL/GenBank/DDBJ databases">
        <title>Genome public.</title>
        <authorList>
            <person name="Liu C."/>
            <person name="Sun Q."/>
        </authorList>
    </citation>
    <scope>NUCLEOTIDE SEQUENCE</scope>
    <source>
        <strain evidence="11">NSJ-55</strain>
    </source>
</reference>
<feature type="transmembrane region" description="Helical" evidence="10">
    <location>
        <begin position="15"/>
        <end position="34"/>
    </location>
</feature>
<feature type="transmembrane region" description="Helical" evidence="10">
    <location>
        <begin position="91"/>
        <end position="115"/>
    </location>
</feature>
<dbReference type="EMBL" id="JACOPF010000002">
    <property type="protein sequence ID" value="MBC5689294.1"/>
    <property type="molecule type" value="Genomic_DNA"/>
</dbReference>